<dbReference type="PROSITE" id="PS51257">
    <property type="entry name" value="PROKAR_LIPOPROTEIN"/>
    <property type="match status" value="1"/>
</dbReference>
<dbReference type="RefSeq" id="WP_377335840.1">
    <property type="nucleotide sequence ID" value="NZ_JBHSGB010000017.1"/>
</dbReference>
<dbReference type="Proteomes" id="UP001595962">
    <property type="component" value="Unassembled WGS sequence"/>
</dbReference>
<reference evidence="4" key="1">
    <citation type="journal article" date="2019" name="Int. J. Syst. Evol. Microbiol.">
        <title>The Global Catalogue of Microorganisms (GCM) 10K type strain sequencing project: providing services to taxonomists for standard genome sequencing and annotation.</title>
        <authorList>
            <consortium name="The Broad Institute Genomics Platform"/>
            <consortium name="The Broad Institute Genome Sequencing Center for Infectious Disease"/>
            <person name="Wu L."/>
            <person name="Ma J."/>
        </authorList>
    </citation>
    <scope>NUCLEOTIDE SEQUENCE [LARGE SCALE GENOMIC DNA]</scope>
    <source>
        <strain evidence="4">DT28</strain>
    </source>
</reference>
<evidence type="ECO:0000256" key="1">
    <source>
        <dbReference type="ARBA" id="ARBA00022729"/>
    </source>
</evidence>
<dbReference type="EMBL" id="JBHSGB010000017">
    <property type="protein sequence ID" value="MFC4656614.1"/>
    <property type="molecule type" value="Genomic_DNA"/>
</dbReference>
<gene>
    <name evidence="3" type="ORF">ACFO3I_16465</name>
</gene>
<name>A0ABV9JQX8_9GAMM</name>
<comment type="caution">
    <text evidence="3">The sequence shown here is derived from an EMBL/GenBank/DDBJ whole genome shotgun (WGS) entry which is preliminary data.</text>
</comment>
<feature type="signal peptide" evidence="2">
    <location>
        <begin position="1"/>
        <end position="18"/>
    </location>
</feature>
<evidence type="ECO:0000256" key="2">
    <source>
        <dbReference type="SAM" id="SignalP"/>
    </source>
</evidence>
<dbReference type="InterPro" id="IPR037873">
    <property type="entry name" value="BamE-like"/>
</dbReference>
<proteinExistence type="predicted"/>
<keyword evidence="4" id="KW-1185">Reference proteome</keyword>
<evidence type="ECO:0000313" key="3">
    <source>
        <dbReference type="EMBL" id="MFC4656614.1"/>
    </source>
</evidence>
<dbReference type="Gene3D" id="3.30.1450.10">
    <property type="match status" value="1"/>
</dbReference>
<organism evidence="3 4">
    <name type="scientific">Rheinheimera marina</name>
    <dbReference type="NCBI Taxonomy" id="1774958"/>
    <lineage>
        <taxon>Bacteria</taxon>
        <taxon>Pseudomonadati</taxon>
        <taxon>Pseudomonadota</taxon>
        <taxon>Gammaproteobacteria</taxon>
        <taxon>Chromatiales</taxon>
        <taxon>Chromatiaceae</taxon>
        <taxon>Rheinheimera</taxon>
    </lineage>
</organism>
<sequence length="83" mass="9076">MKKVLLALTVLVAATACSKLTQDNYNKVKAGMNYEEVSAILGKADHCEEAIGTKNCRWGDDKKNIKIAFIADRATVFSNEGIQ</sequence>
<keyword evidence="1 2" id="KW-0732">Signal</keyword>
<evidence type="ECO:0000313" key="4">
    <source>
        <dbReference type="Proteomes" id="UP001595962"/>
    </source>
</evidence>
<protein>
    <submittedName>
        <fullName evidence="3">DUF3862 domain-containing protein</fullName>
    </submittedName>
</protein>
<accession>A0ABV9JQX8</accession>
<feature type="chain" id="PRO_5046792052" evidence="2">
    <location>
        <begin position="19"/>
        <end position="83"/>
    </location>
</feature>